<dbReference type="EMBL" id="SRLO01000820">
    <property type="protein sequence ID" value="TNN45851.1"/>
    <property type="molecule type" value="Genomic_DNA"/>
</dbReference>
<name>A0A4Z2FXY7_9TELE</name>
<sequence>MSSDREEYDMVCQKAVTLIVDLCLHNSSLLDQDTCKDYLLLLSGHGSDRKALVAQKGQTEPKL</sequence>
<accession>A0A4Z2FXY7</accession>
<dbReference type="OrthoDB" id="8885486at2759"/>
<dbReference type="AlphaFoldDB" id="A0A4Z2FXY7"/>
<protein>
    <submittedName>
        <fullName evidence="1">Uncharacterized protein</fullName>
    </submittedName>
</protein>
<proteinExistence type="predicted"/>
<evidence type="ECO:0000313" key="2">
    <source>
        <dbReference type="Proteomes" id="UP000314294"/>
    </source>
</evidence>
<evidence type="ECO:0000313" key="1">
    <source>
        <dbReference type="EMBL" id="TNN45851.1"/>
    </source>
</evidence>
<keyword evidence="2" id="KW-1185">Reference proteome</keyword>
<dbReference type="Proteomes" id="UP000314294">
    <property type="component" value="Unassembled WGS sequence"/>
</dbReference>
<reference evidence="1 2" key="1">
    <citation type="submission" date="2019-03" db="EMBL/GenBank/DDBJ databases">
        <title>First draft genome of Liparis tanakae, snailfish: a comprehensive survey of snailfish specific genes.</title>
        <authorList>
            <person name="Kim W."/>
            <person name="Song I."/>
            <person name="Jeong J.-H."/>
            <person name="Kim D."/>
            <person name="Kim S."/>
            <person name="Ryu S."/>
            <person name="Song J.Y."/>
            <person name="Lee S.K."/>
        </authorList>
    </citation>
    <scope>NUCLEOTIDE SEQUENCE [LARGE SCALE GENOMIC DNA]</scope>
    <source>
        <tissue evidence="1">Muscle</tissue>
    </source>
</reference>
<organism evidence="1 2">
    <name type="scientific">Liparis tanakae</name>
    <name type="common">Tanaka's snailfish</name>
    <dbReference type="NCBI Taxonomy" id="230148"/>
    <lineage>
        <taxon>Eukaryota</taxon>
        <taxon>Metazoa</taxon>
        <taxon>Chordata</taxon>
        <taxon>Craniata</taxon>
        <taxon>Vertebrata</taxon>
        <taxon>Euteleostomi</taxon>
        <taxon>Actinopterygii</taxon>
        <taxon>Neopterygii</taxon>
        <taxon>Teleostei</taxon>
        <taxon>Neoteleostei</taxon>
        <taxon>Acanthomorphata</taxon>
        <taxon>Eupercaria</taxon>
        <taxon>Perciformes</taxon>
        <taxon>Cottioidei</taxon>
        <taxon>Cottales</taxon>
        <taxon>Liparidae</taxon>
        <taxon>Liparis</taxon>
    </lineage>
</organism>
<gene>
    <name evidence="1" type="ORF">EYF80_043939</name>
</gene>
<comment type="caution">
    <text evidence="1">The sequence shown here is derived from an EMBL/GenBank/DDBJ whole genome shotgun (WGS) entry which is preliminary data.</text>
</comment>